<evidence type="ECO:0000313" key="1">
    <source>
        <dbReference type="EMBL" id="JAH31609.1"/>
    </source>
</evidence>
<reference evidence="1" key="2">
    <citation type="journal article" date="2015" name="Fish Shellfish Immunol.">
        <title>Early steps in the European eel (Anguilla anguilla)-Vibrio vulnificus interaction in the gills: Role of the RtxA13 toxin.</title>
        <authorList>
            <person name="Callol A."/>
            <person name="Pajuelo D."/>
            <person name="Ebbesson L."/>
            <person name="Teles M."/>
            <person name="MacKenzie S."/>
            <person name="Amaro C."/>
        </authorList>
    </citation>
    <scope>NUCLEOTIDE SEQUENCE</scope>
</reference>
<reference evidence="1" key="1">
    <citation type="submission" date="2014-11" db="EMBL/GenBank/DDBJ databases">
        <authorList>
            <person name="Amaro Gonzalez C."/>
        </authorList>
    </citation>
    <scope>NUCLEOTIDE SEQUENCE</scope>
</reference>
<organism evidence="1">
    <name type="scientific">Anguilla anguilla</name>
    <name type="common">European freshwater eel</name>
    <name type="synonym">Muraena anguilla</name>
    <dbReference type="NCBI Taxonomy" id="7936"/>
    <lineage>
        <taxon>Eukaryota</taxon>
        <taxon>Metazoa</taxon>
        <taxon>Chordata</taxon>
        <taxon>Craniata</taxon>
        <taxon>Vertebrata</taxon>
        <taxon>Euteleostomi</taxon>
        <taxon>Actinopterygii</taxon>
        <taxon>Neopterygii</taxon>
        <taxon>Teleostei</taxon>
        <taxon>Anguilliformes</taxon>
        <taxon>Anguillidae</taxon>
        <taxon>Anguilla</taxon>
    </lineage>
</organism>
<proteinExistence type="predicted"/>
<sequence length="11" mass="1324">MTYLCNSAREH</sequence>
<dbReference type="EMBL" id="GBXM01076968">
    <property type="protein sequence ID" value="JAH31609.1"/>
    <property type="molecule type" value="Transcribed_RNA"/>
</dbReference>
<protein>
    <submittedName>
        <fullName evidence="1">Uncharacterized protein</fullName>
    </submittedName>
</protein>
<name>A0A0E9RR34_ANGAN</name>
<accession>A0A0E9RR34</accession>